<protein>
    <submittedName>
        <fullName evidence="2">Uncharacterized protein</fullName>
    </submittedName>
</protein>
<proteinExistence type="predicted"/>
<keyword evidence="3" id="KW-1185">Reference proteome</keyword>
<dbReference type="AlphaFoldDB" id="A0A915YEY4"/>
<accession>A0A915YEY4</accession>
<name>A0A915YEY4_9BACT</name>
<evidence type="ECO:0000313" key="3">
    <source>
        <dbReference type="Proteomes" id="UP001060919"/>
    </source>
</evidence>
<dbReference type="EMBL" id="AP026867">
    <property type="protein sequence ID" value="BDS11797.1"/>
    <property type="molecule type" value="Genomic_DNA"/>
</dbReference>
<keyword evidence="1" id="KW-0472">Membrane</keyword>
<feature type="transmembrane region" description="Helical" evidence="1">
    <location>
        <begin position="16"/>
        <end position="32"/>
    </location>
</feature>
<keyword evidence="1" id="KW-0812">Transmembrane</keyword>
<dbReference type="KEGG" id="aup:AsAng_0025110"/>
<evidence type="ECO:0000313" key="2">
    <source>
        <dbReference type="EMBL" id="BDS11797.1"/>
    </source>
</evidence>
<dbReference type="Proteomes" id="UP001060919">
    <property type="component" value="Chromosome"/>
</dbReference>
<sequence length="53" mass="6534">MPKRRKTIENYDRKQCFFFILLILIIDLFTLTKELELIDNQPSNIHKKKCFEF</sequence>
<keyword evidence="1" id="KW-1133">Transmembrane helix</keyword>
<gene>
    <name evidence="2" type="ORF">AsAng_0025110</name>
</gene>
<organism evidence="2 3">
    <name type="scientific">Aureispira anguillae</name>
    <dbReference type="NCBI Taxonomy" id="2864201"/>
    <lineage>
        <taxon>Bacteria</taxon>
        <taxon>Pseudomonadati</taxon>
        <taxon>Bacteroidota</taxon>
        <taxon>Saprospiria</taxon>
        <taxon>Saprospirales</taxon>
        <taxon>Saprospiraceae</taxon>
        <taxon>Aureispira</taxon>
    </lineage>
</organism>
<reference evidence="2" key="1">
    <citation type="submission" date="2022-09" db="EMBL/GenBank/DDBJ databases">
        <title>Aureispira anguillicida sp. nov., isolated from Leptocephalus of Japanese eel Anguilla japonica.</title>
        <authorList>
            <person name="Yuasa K."/>
            <person name="Mekata T."/>
            <person name="Ikunari K."/>
        </authorList>
    </citation>
    <scope>NUCLEOTIDE SEQUENCE</scope>
    <source>
        <strain evidence="2">EL160426</strain>
    </source>
</reference>
<evidence type="ECO:0000256" key="1">
    <source>
        <dbReference type="SAM" id="Phobius"/>
    </source>
</evidence>